<accession>A0AAE0GVV1</accession>
<dbReference type="EMBL" id="LGRX02001957">
    <property type="protein sequence ID" value="KAK3285120.1"/>
    <property type="molecule type" value="Genomic_DNA"/>
</dbReference>
<protein>
    <submittedName>
        <fullName evidence="1">Uncharacterized protein</fullName>
    </submittedName>
</protein>
<evidence type="ECO:0000313" key="1">
    <source>
        <dbReference type="EMBL" id="KAK3285120.1"/>
    </source>
</evidence>
<evidence type="ECO:0000313" key="2">
    <source>
        <dbReference type="Proteomes" id="UP001190700"/>
    </source>
</evidence>
<name>A0AAE0GVV1_9CHLO</name>
<proteinExistence type="predicted"/>
<gene>
    <name evidence="1" type="ORF">CYMTET_7253</name>
</gene>
<dbReference type="AlphaFoldDB" id="A0AAE0GVV1"/>
<reference evidence="1 2" key="1">
    <citation type="journal article" date="2015" name="Genome Biol. Evol.">
        <title>Comparative Genomics of a Bacterivorous Green Alga Reveals Evolutionary Causalities and Consequences of Phago-Mixotrophic Mode of Nutrition.</title>
        <authorList>
            <person name="Burns J.A."/>
            <person name="Paasch A."/>
            <person name="Narechania A."/>
            <person name="Kim E."/>
        </authorList>
    </citation>
    <scope>NUCLEOTIDE SEQUENCE [LARGE SCALE GENOMIC DNA]</scope>
    <source>
        <strain evidence="1 2">PLY_AMNH</strain>
    </source>
</reference>
<sequence length="207" mass="23878">MFLTRRALDRRPQTDLSCFVKRVKEIEKNPDPEVRRPYARTSSKFTVEERYLRLFEGALSKASAACVGRPLKLVFEYWTLKLQRVDKADIKKYIAGRDYSNDPRRSINSFISDEEDGDFLEWLDKPAELAANSSITADTRASPILAKTNQGSACEVHAILDKYQQLAQNKVATVRWFQEKLKNSEIARRLQPSNIQYWLKTRGCEVG</sequence>
<comment type="caution">
    <text evidence="1">The sequence shown here is derived from an EMBL/GenBank/DDBJ whole genome shotgun (WGS) entry which is preliminary data.</text>
</comment>
<organism evidence="1 2">
    <name type="scientific">Cymbomonas tetramitiformis</name>
    <dbReference type="NCBI Taxonomy" id="36881"/>
    <lineage>
        <taxon>Eukaryota</taxon>
        <taxon>Viridiplantae</taxon>
        <taxon>Chlorophyta</taxon>
        <taxon>Pyramimonadophyceae</taxon>
        <taxon>Pyramimonadales</taxon>
        <taxon>Pyramimonadaceae</taxon>
        <taxon>Cymbomonas</taxon>
    </lineage>
</organism>
<keyword evidence="2" id="KW-1185">Reference proteome</keyword>
<dbReference type="Proteomes" id="UP001190700">
    <property type="component" value="Unassembled WGS sequence"/>
</dbReference>